<evidence type="ECO:0000313" key="3">
    <source>
        <dbReference type="Proteomes" id="UP001233999"/>
    </source>
</evidence>
<feature type="region of interest" description="Disordered" evidence="1">
    <location>
        <begin position="33"/>
        <end position="52"/>
    </location>
</feature>
<reference evidence="2" key="1">
    <citation type="journal article" date="2023" name="IScience">
        <title>Live-bearing cockroach genome reveals convergent evolutionary mechanisms linked to viviparity in insects and beyond.</title>
        <authorList>
            <person name="Fouks B."/>
            <person name="Harrison M.C."/>
            <person name="Mikhailova A.A."/>
            <person name="Marchal E."/>
            <person name="English S."/>
            <person name="Carruthers M."/>
            <person name="Jennings E.C."/>
            <person name="Chiamaka E.L."/>
            <person name="Frigard R.A."/>
            <person name="Pippel M."/>
            <person name="Attardo G.M."/>
            <person name="Benoit J.B."/>
            <person name="Bornberg-Bauer E."/>
            <person name="Tobe S.S."/>
        </authorList>
    </citation>
    <scope>NUCLEOTIDE SEQUENCE</scope>
    <source>
        <strain evidence="2">Stay&amp;Tobe</strain>
    </source>
</reference>
<dbReference type="Proteomes" id="UP001233999">
    <property type="component" value="Unassembled WGS sequence"/>
</dbReference>
<comment type="caution">
    <text evidence="2">The sequence shown here is derived from an EMBL/GenBank/DDBJ whole genome shotgun (WGS) entry which is preliminary data.</text>
</comment>
<dbReference type="AlphaFoldDB" id="A0AAD8AB91"/>
<evidence type="ECO:0000256" key="1">
    <source>
        <dbReference type="SAM" id="MobiDB-lite"/>
    </source>
</evidence>
<sequence length="157" mass="17383">LRRLWTIRCNVDFDPVANNVSRHFFMLLADSKLVPDRPGTSSPQLRSRSASQPCRQCLELHSTGIQSATPQRNSPILNEEYNDSLDQRPASPGCYSAAPSASVTRAPTPSISPSQRMRKVSRTGVHPMLGAGLAIREAFGKYQTFNKDFKNQGLCLH</sequence>
<feature type="non-terminal residue" evidence="2">
    <location>
        <position position="157"/>
    </location>
</feature>
<name>A0AAD8AB91_DIPPU</name>
<reference evidence="2" key="2">
    <citation type="submission" date="2023-05" db="EMBL/GenBank/DDBJ databases">
        <authorList>
            <person name="Fouks B."/>
        </authorList>
    </citation>
    <scope>NUCLEOTIDE SEQUENCE</scope>
    <source>
        <strain evidence="2">Stay&amp;Tobe</strain>
        <tissue evidence="2">Testes</tissue>
    </source>
</reference>
<keyword evidence="3" id="KW-1185">Reference proteome</keyword>
<feature type="region of interest" description="Disordered" evidence="1">
    <location>
        <begin position="88"/>
        <end position="120"/>
    </location>
</feature>
<organism evidence="2 3">
    <name type="scientific">Diploptera punctata</name>
    <name type="common">Pacific beetle cockroach</name>
    <dbReference type="NCBI Taxonomy" id="6984"/>
    <lineage>
        <taxon>Eukaryota</taxon>
        <taxon>Metazoa</taxon>
        <taxon>Ecdysozoa</taxon>
        <taxon>Arthropoda</taxon>
        <taxon>Hexapoda</taxon>
        <taxon>Insecta</taxon>
        <taxon>Pterygota</taxon>
        <taxon>Neoptera</taxon>
        <taxon>Polyneoptera</taxon>
        <taxon>Dictyoptera</taxon>
        <taxon>Blattodea</taxon>
        <taxon>Blaberoidea</taxon>
        <taxon>Blaberidae</taxon>
        <taxon>Diplopterinae</taxon>
        <taxon>Diploptera</taxon>
    </lineage>
</organism>
<accession>A0AAD8AB91</accession>
<dbReference type="EMBL" id="JASPKZ010002333">
    <property type="protein sequence ID" value="KAJ9595500.1"/>
    <property type="molecule type" value="Genomic_DNA"/>
</dbReference>
<gene>
    <name evidence="2" type="ORF">L9F63_013322</name>
</gene>
<proteinExistence type="predicted"/>
<evidence type="ECO:0000313" key="2">
    <source>
        <dbReference type="EMBL" id="KAJ9595500.1"/>
    </source>
</evidence>
<feature type="compositionally biased region" description="Polar residues" evidence="1">
    <location>
        <begin position="99"/>
        <end position="115"/>
    </location>
</feature>
<protein>
    <submittedName>
        <fullName evidence="2">Uncharacterized protein</fullName>
    </submittedName>
</protein>
<feature type="compositionally biased region" description="Polar residues" evidence="1">
    <location>
        <begin position="39"/>
        <end position="52"/>
    </location>
</feature>